<keyword evidence="2" id="KW-1003">Cell membrane</keyword>
<protein>
    <submittedName>
        <fullName evidence="7">Flagellar protein</fullName>
    </submittedName>
</protein>
<evidence type="ECO:0000313" key="7">
    <source>
        <dbReference type="EMBL" id="MUG70517.1"/>
    </source>
</evidence>
<keyword evidence="7" id="KW-0282">Flagellum</keyword>
<keyword evidence="7" id="KW-0969">Cilium</keyword>
<keyword evidence="7" id="KW-0966">Cell projection</keyword>
<evidence type="ECO:0000256" key="4">
    <source>
        <dbReference type="ARBA" id="ARBA00022989"/>
    </source>
</evidence>
<gene>
    <name evidence="7" type="ORF">GNP93_07460</name>
</gene>
<dbReference type="GO" id="GO:0016020">
    <property type="term" value="C:membrane"/>
    <property type="evidence" value="ECO:0007669"/>
    <property type="project" value="InterPro"/>
</dbReference>
<keyword evidence="8" id="KW-1185">Reference proteome</keyword>
<evidence type="ECO:0000256" key="3">
    <source>
        <dbReference type="ARBA" id="ARBA00022692"/>
    </source>
</evidence>
<keyword evidence="5 6" id="KW-0472">Membrane</keyword>
<evidence type="ECO:0000313" key="8">
    <source>
        <dbReference type="Proteomes" id="UP000450917"/>
    </source>
</evidence>
<reference evidence="7 8" key="1">
    <citation type="submission" date="2019-11" db="EMBL/GenBank/DDBJ databases">
        <title>Draft genome sequences of five Paenibacillus species of dairy origin.</title>
        <authorList>
            <person name="Olajide A.M."/>
            <person name="Chen S."/>
            <person name="Lapointe G."/>
        </authorList>
    </citation>
    <scope>NUCLEOTIDE SEQUENCE [LARGE SCALE GENOMIC DNA]</scope>
    <source>
        <strain evidence="7 8">2CS3</strain>
    </source>
</reference>
<evidence type="ECO:0000256" key="1">
    <source>
        <dbReference type="ARBA" id="ARBA00004236"/>
    </source>
</evidence>
<organism evidence="7 8">
    <name type="scientific">Paenibacillus validus</name>
    <dbReference type="NCBI Taxonomy" id="44253"/>
    <lineage>
        <taxon>Bacteria</taxon>
        <taxon>Bacillati</taxon>
        <taxon>Bacillota</taxon>
        <taxon>Bacilli</taxon>
        <taxon>Bacillales</taxon>
        <taxon>Paenibacillaceae</taxon>
        <taxon>Paenibacillus</taxon>
    </lineage>
</organism>
<evidence type="ECO:0000256" key="6">
    <source>
        <dbReference type="SAM" id="Phobius"/>
    </source>
</evidence>
<dbReference type="AlphaFoldDB" id="A0A7X2Z936"/>
<name>A0A7X2Z936_9BACL</name>
<evidence type="ECO:0000256" key="5">
    <source>
        <dbReference type="ARBA" id="ARBA00023136"/>
    </source>
</evidence>
<keyword evidence="3 6" id="KW-0812">Transmembrane</keyword>
<comment type="subcellular location">
    <subcellularLocation>
        <location evidence="1">Cell membrane</location>
    </subcellularLocation>
</comment>
<dbReference type="Proteomes" id="UP000450917">
    <property type="component" value="Unassembled WGS sequence"/>
</dbReference>
<feature type="transmembrane region" description="Helical" evidence="6">
    <location>
        <begin position="40"/>
        <end position="63"/>
    </location>
</feature>
<dbReference type="EMBL" id="WNZX01000004">
    <property type="protein sequence ID" value="MUG70517.1"/>
    <property type="molecule type" value="Genomic_DNA"/>
</dbReference>
<dbReference type="InterPro" id="IPR022781">
    <property type="entry name" value="Flagellar_biosynth_FliO"/>
</dbReference>
<proteinExistence type="predicted"/>
<sequence>MQTAAWLAAVCFGETGTDAPGSSPFDSPDNIYSAGDTLGMIVKVIFFLILIIVIFFVIMKIIAQKNKYFTGRSIRSLGGLPLGQNKSIQVVEIGKSLYIVGVGENIQLLEKIEDEAEVALIRDMMTAGPAMTAPAFESFGGWLKKLRQKPEVEEELDIEATSFQHVFQTKMTDRKKMMGELLQQDNNSDRLNDKP</sequence>
<keyword evidence="4 6" id="KW-1133">Transmembrane helix</keyword>
<evidence type="ECO:0000256" key="2">
    <source>
        <dbReference type="ARBA" id="ARBA00022475"/>
    </source>
</evidence>
<dbReference type="GO" id="GO:0044781">
    <property type="term" value="P:bacterial-type flagellum organization"/>
    <property type="evidence" value="ECO:0007669"/>
    <property type="project" value="InterPro"/>
</dbReference>
<dbReference type="Pfam" id="PF04347">
    <property type="entry name" value="FliO"/>
    <property type="match status" value="1"/>
</dbReference>
<accession>A0A7X2Z936</accession>
<comment type="caution">
    <text evidence="7">The sequence shown here is derived from an EMBL/GenBank/DDBJ whole genome shotgun (WGS) entry which is preliminary data.</text>
</comment>